<comment type="cofactor">
    <cofactor evidence="2 10">
        <name>NAD(+)</name>
        <dbReference type="ChEBI" id="CHEBI:57540"/>
    </cofactor>
</comment>
<comment type="caution">
    <text evidence="12">The sequence shown here is derived from an EMBL/GenBank/DDBJ whole genome shotgun (WGS) entry which is preliminary data.</text>
</comment>
<dbReference type="InterPro" id="IPR036291">
    <property type="entry name" value="NAD(P)-bd_dom_sf"/>
</dbReference>
<dbReference type="AlphaFoldDB" id="A0A0A6PPN6"/>
<evidence type="ECO:0000313" key="13">
    <source>
        <dbReference type="Proteomes" id="UP000030428"/>
    </source>
</evidence>
<dbReference type="UniPathway" id="UPA00214"/>
<evidence type="ECO:0000256" key="5">
    <source>
        <dbReference type="ARBA" id="ARBA00013189"/>
    </source>
</evidence>
<keyword evidence="8 10" id="KW-0413">Isomerase</keyword>
<dbReference type="GO" id="GO:0033499">
    <property type="term" value="P:galactose catabolic process via UDP-galactose, Leloir pathway"/>
    <property type="evidence" value="ECO:0007669"/>
    <property type="project" value="TreeGrafter"/>
</dbReference>
<comment type="catalytic activity">
    <reaction evidence="1 10">
        <text>UDP-alpha-D-glucose = UDP-alpha-D-galactose</text>
        <dbReference type="Rhea" id="RHEA:22168"/>
        <dbReference type="ChEBI" id="CHEBI:58885"/>
        <dbReference type="ChEBI" id="CHEBI:66914"/>
        <dbReference type="EC" id="5.1.3.2"/>
    </reaction>
</comment>
<keyword evidence="7 10" id="KW-0520">NAD</keyword>
<sequence>MKNILVTGGAGYIGSHTCKLLSQAGYLPITYDNLVYGHRWAVKWGPLEKGNLSDKARLEEVFCKYRPQAVLHFAAYAYVGESVKNPAKYYCNNIEGSLSLLDTMLQHNVNKIVFSSTCATYGVPKFIPINEKHPQQPVNPYGYSKLVVERILRDFFQPYGLRSISLRYFNAAGADSQAEVGELHDPETHLIPLVLETALGYRSSITIYGDDYDTQDGTCIRDYIHVTDLAEAHILALQALEEKSQCSVYNLGNGNGFSVKQVIEVAKQITGREIPVSIGSRRPGDPAQLVGDASKIAKILGWQPRYPSLSAIIETAWQWQSKARRIIH</sequence>
<dbReference type="SUPFAM" id="SSF51735">
    <property type="entry name" value="NAD(P)-binding Rossmann-fold domains"/>
    <property type="match status" value="1"/>
</dbReference>
<evidence type="ECO:0000256" key="8">
    <source>
        <dbReference type="ARBA" id="ARBA00023235"/>
    </source>
</evidence>
<name>A0A0A6PPN6_9GAMM</name>
<keyword evidence="13" id="KW-1185">Reference proteome</keyword>
<feature type="domain" description="NAD-dependent epimerase/dehydratase" evidence="11">
    <location>
        <begin position="4"/>
        <end position="252"/>
    </location>
</feature>
<dbReference type="NCBIfam" id="TIGR01179">
    <property type="entry name" value="galE"/>
    <property type="match status" value="1"/>
</dbReference>
<proteinExistence type="inferred from homology"/>
<accession>A0A0A6PPN6</accession>
<dbReference type="InterPro" id="IPR005886">
    <property type="entry name" value="UDP_G4E"/>
</dbReference>
<comment type="similarity">
    <text evidence="4 10">Belongs to the NAD(P)-dependent epimerase/dehydratase family.</text>
</comment>
<dbReference type="CDD" id="cd05247">
    <property type="entry name" value="UDP_G4E_1_SDR_e"/>
    <property type="match status" value="1"/>
</dbReference>
<evidence type="ECO:0000256" key="7">
    <source>
        <dbReference type="ARBA" id="ARBA00023027"/>
    </source>
</evidence>
<evidence type="ECO:0000256" key="10">
    <source>
        <dbReference type="RuleBase" id="RU366046"/>
    </source>
</evidence>
<dbReference type="Proteomes" id="UP000030428">
    <property type="component" value="Unassembled WGS sequence"/>
</dbReference>
<dbReference type="PANTHER" id="PTHR43725:SF53">
    <property type="entry name" value="UDP-ARABINOSE 4-EPIMERASE 1"/>
    <property type="match status" value="1"/>
</dbReference>
<evidence type="ECO:0000256" key="1">
    <source>
        <dbReference type="ARBA" id="ARBA00000083"/>
    </source>
</evidence>
<evidence type="ECO:0000256" key="6">
    <source>
        <dbReference type="ARBA" id="ARBA00018569"/>
    </source>
</evidence>
<protein>
    <recommendedName>
        <fullName evidence="6 10">UDP-glucose 4-epimerase</fullName>
        <ecNumber evidence="5 10">5.1.3.2</ecNumber>
    </recommendedName>
</protein>
<dbReference type="GO" id="GO:0003978">
    <property type="term" value="F:UDP-glucose 4-epimerase activity"/>
    <property type="evidence" value="ECO:0007669"/>
    <property type="project" value="UniProtKB-UniRule"/>
</dbReference>
<evidence type="ECO:0000259" key="11">
    <source>
        <dbReference type="Pfam" id="PF01370"/>
    </source>
</evidence>
<dbReference type="InterPro" id="IPR001509">
    <property type="entry name" value="Epimerase_deHydtase"/>
</dbReference>
<evidence type="ECO:0000313" key="12">
    <source>
        <dbReference type="EMBL" id="KHD07105.1"/>
    </source>
</evidence>
<evidence type="ECO:0000256" key="9">
    <source>
        <dbReference type="ARBA" id="ARBA00023277"/>
    </source>
</evidence>
<dbReference type="Pfam" id="PF01370">
    <property type="entry name" value="Epimerase"/>
    <property type="match status" value="1"/>
</dbReference>
<comment type="subunit">
    <text evidence="10">Homodimer.</text>
</comment>
<dbReference type="Gene3D" id="3.40.50.720">
    <property type="entry name" value="NAD(P)-binding Rossmann-like Domain"/>
    <property type="match status" value="1"/>
</dbReference>
<reference evidence="12 13" key="1">
    <citation type="journal article" date="2016" name="Front. Microbiol.">
        <title>Single-Cell (Meta-)Genomics of a Dimorphic Candidatus Thiomargarita nelsonii Reveals Genomic Plasticity.</title>
        <authorList>
            <person name="Flood B.E."/>
            <person name="Fliss P."/>
            <person name="Jones D.S."/>
            <person name="Dick G.J."/>
            <person name="Jain S."/>
            <person name="Kaster A.K."/>
            <person name="Winkel M."/>
            <person name="Mussmann M."/>
            <person name="Bailey J."/>
        </authorList>
    </citation>
    <scope>NUCLEOTIDE SEQUENCE [LARGE SCALE GENOMIC DNA]</scope>
    <source>
        <strain evidence="12">Hydrate Ridge</strain>
    </source>
</reference>
<dbReference type="PANTHER" id="PTHR43725">
    <property type="entry name" value="UDP-GLUCOSE 4-EPIMERASE"/>
    <property type="match status" value="1"/>
</dbReference>
<evidence type="ECO:0000256" key="4">
    <source>
        <dbReference type="ARBA" id="ARBA00007637"/>
    </source>
</evidence>
<gene>
    <name evidence="12" type="ORF">PN36_02535</name>
</gene>
<evidence type="ECO:0000256" key="3">
    <source>
        <dbReference type="ARBA" id="ARBA00004947"/>
    </source>
</evidence>
<dbReference type="EC" id="5.1.3.2" evidence="5 10"/>
<comment type="pathway">
    <text evidence="3 10">Carbohydrate metabolism; galactose metabolism.</text>
</comment>
<organism evidence="12 13">
    <name type="scientific">Candidatus Thiomargarita nelsonii</name>
    <dbReference type="NCBI Taxonomy" id="1003181"/>
    <lineage>
        <taxon>Bacteria</taxon>
        <taxon>Pseudomonadati</taxon>
        <taxon>Pseudomonadota</taxon>
        <taxon>Gammaproteobacteria</taxon>
        <taxon>Thiotrichales</taxon>
        <taxon>Thiotrichaceae</taxon>
        <taxon>Thiomargarita</taxon>
    </lineage>
</organism>
<keyword evidence="9 10" id="KW-0119">Carbohydrate metabolism</keyword>
<evidence type="ECO:0000256" key="2">
    <source>
        <dbReference type="ARBA" id="ARBA00001911"/>
    </source>
</evidence>
<dbReference type="Gene3D" id="3.90.25.10">
    <property type="entry name" value="UDP-galactose 4-epimerase, domain 1"/>
    <property type="match status" value="1"/>
</dbReference>
<dbReference type="EMBL" id="JSZA02000006">
    <property type="protein sequence ID" value="KHD07105.1"/>
    <property type="molecule type" value="Genomic_DNA"/>
</dbReference>